<reference evidence="2 3" key="1">
    <citation type="journal article" date="2016" name="Genome Announc.">
        <title>Draft Genome Sequence of the Anaerobic Ammonium-Oxidizing Bacterium 'Candidatus Brocadia sp. 40'.</title>
        <authorList>
            <person name="Ali M."/>
            <person name="Haroon M.F."/>
            <person name="Narita Y."/>
            <person name="Zhang L."/>
            <person name="Rangel Shaw D."/>
            <person name="Okabe S."/>
            <person name="Saikaly P.E."/>
        </authorList>
    </citation>
    <scope>NUCLEOTIDE SEQUENCE [LARGE SCALE GENOMIC DNA]</scope>
    <source>
        <strain evidence="2 3">40</strain>
    </source>
</reference>
<evidence type="ECO:0000256" key="1">
    <source>
        <dbReference type="SAM" id="Phobius"/>
    </source>
</evidence>
<evidence type="ECO:0000313" key="3">
    <source>
        <dbReference type="Proteomes" id="UP000242219"/>
    </source>
</evidence>
<keyword evidence="1" id="KW-0812">Transmembrane</keyword>
<organism evidence="2 3">
    <name type="scientific">Candidatus Brocadia sapporoensis</name>
    <dbReference type="NCBI Taxonomy" id="392547"/>
    <lineage>
        <taxon>Bacteria</taxon>
        <taxon>Pseudomonadati</taxon>
        <taxon>Planctomycetota</taxon>
        <taxon>Candidatus Brocadiia</taxon>
        <taxon>Candidatus Brocadiales</taxon>
        <taxon>Candidatus Brocadiaceae</taxon>
        <taxon>Candidatus Brocadia</taxon>
    </lineage>
</organism>
<proteinExistence type="predicted"/>
<sequence length="68" mass="8378">MKGVVKNLQKKKDFAQQYDKEMYNKMNIEQGISNYEVFLSFNIHYSLFIIRYSLLWLFVPLCDYFFYL</sequence>
<keyword evidence="1" id="KW-0472">Membrane</keyword>
<gene>
    <name evidence="2" type="ORF">BIY37_04385</name>
</gene>
<keyword evidence="1" id="KW-1133">Transmembrane helix</keyword>
<dbReference type="AlphaFoldDB" id="A0A1V6M1L8"/>
<evidence type="ECO:0000313" key="2">
    <source>
        <dbReference type="EMBL" id="OQD46216.1"/>
    </source>
</evidence>
<comment type="caution">
    <text evidence="2">The sequence shown here is derived from an EMBL/GenBank/DDBJ whole genome shotgun (WGS) entry which is preliminary data.</text>
</comment>
<name>A0A1V6M1L8_9BACT</name>
<feature type="transmembrane region" description="Helical" evidence="1">
    <location>
        <begin position="43"/>
        <end position="67"/>
    </location>
</feature>
<dbReference type="EMBL" id="MJUW02000049">
    <property type="protein sequence ID" value="OQD46216.1"/>
    <property type="molecule type" value="Genomic_DNA"/>
</dbReference>
<protein>
    <submittedName>
        <fullName evidence="2">Uncharacterized protein</fullName>
    </submittedName>
</protein>
<dbReference type="Proteomes" id="UP000242219">
    <property type="component" value="Unassembled WGS sequence"/>
</dbReference>
<keyword evidence="3" id="KW-1185">Reference proteome</keyword>
<accession>A0A1V6M1L8</accession>